<gene>
    <name evidence="6" type="ORF">RV04_GL000859</name>
</gene>
<dbReference type="InterPro" id="IPR000847">
    <property type="entry name" value="LysR_HTH_N"/>
</dbReference>
<dbReference type="Proteomes" id="UP000182077">
    <property type="component" value="Unassembled WGS sequence"/>
</dbReference>
<keyword evidence="4" id="KW-0804">Transcription</keyword>
<keyword evidence="2" id="KW-0805">Transcription regulation</keyword>
<dbReference type="InterPro" id="IPR036390">
    <property type="entry name" value="WH_DNA-bd_sf"/>
</dbReference>
<dbReference type="Gene3D" id="1.10.10.10">
    <property type="entry name" value="Winged helix-like DNA-binding domain superfamily/Winged helix DNA-binding domain"/>
    <property type="match status" value="1"/>
</dbReference>
<dbReference type="PANTHER" id="PTHR30346:SF28">
    <property type="entry name" value="HTH-TYPE TRANSCRIPTIONAL REGULATOR CYNR"/>
    <property type="match status" value="1"/>
</dbReference>
<keyword evidence="3" id="KW-0238">DNA-binding</keyword>
<dbReference type="EMBL" id="JXKQ01000002">
    <property type="protein sequence ID" value="OJG46431.1"/>
    <property type="molecule type" value="Genomic_DNA"/>
</dbReference>
<comment type="caution">
    <text evidence="6">The sequence shown here is derived from an EMBL/GenBank/DDBJ whole genome shotgun (WGS) entry which is preliminary data.</text>
</comment>
<accession>A0A1L8TQ30</accession>
<sequence length="294" mass="34080">MLFKQMNYFVSVIEKNSFTEAAEESFVSQSAISQQIRLLEEELGVELLHRQHRKFFVTPAGDYFYREAKRLLADIDAVITETKRVGGDSETQLNLGYLRVYSGQELHQAIAEFSETYPEVSINIINGTHEELYQELRQNTVDVILSDQRRAFSAEYINYELIQPKVYIEIASRNPFSKKEKVEIEALKNIPCILVASTEQQPLEEDFYRNTLGFNGTFLFAESLEEARLMVIGNRGFLPIEIAGTLTGPPVSVKRLPLLKNDEALIRNYCAFWKKKRTNYYMEEFARVLHKFFN</sequence>
<dbReference type="CDD" id="cd05466">
    <property type="entry name" value="PBP2_LTTR_substrate"/>
    <property type="match status" value="1"/>
</dbReference>
<dbReference type="SUPFAM" id="SSF53850">
    <property type="entry name" value="Periplasmic binding protein-like II"/>
    <property type="match status" value="1"/>
</dbReference>
<dbReference type="STRING" id="249189.RV04_GL000859"/>
<evidence type="ECO:0000313" key="6">
    <source>
        <dbReference type="EMBL" id="OJG46431.1"/>
    </source>
</evidence>
<evidence type="ECO:0000259" key="5">
    <source>
        <dbReference type="PROSITE" id="PS50931"/>
    </source>
</evidence>
<name>A0A1L8TQ30_9ENTE</name>
<dbReference type="Pfam" id="PF00126">
    <property type="entry name" value="HTH_1"/>
    <property type="match status" value="1"/>
</dbReference>
<dbReference type="AlphaFoldDB" id="A0A1L8TQ30"/>
<dbReference type="RefSeq" id="WP_071856892.1">
    <property type="nucleotide sequence ID" value="NZ_JBHSHK010000005.1"/>
</dbReference>
<comment type="similarity">
    <text evidence="1">Belongs to the LysR transcriptional regulatory family.</text>
</comment>
<dbReference type="PANTHER" id="PTHR30346">
    <property type="entry name" value="TRANSCRIPTIONAL DUAL REGULATOR HCAR-RELATED"/>
    <property type="match status" value="1"/>
</dbReference>
<dbReference type="Pfam" id="PF03466">
    <property type="entry name" value="LysR_substrate"/>
    <property type="match status" value="1"/>
</dbReference>
<dbReference type="Gene3D" id="3.40.190.290">
    <property type="match status" value="1"/>
</dbReference>
<evidence type="ECO:0000313" key="7">
    <source>
        <dbReference type="Proteomes" id="UP000182077"/>
    </source>
</evidence>
<evidence type="ECO:0000256" key="1">
    <source>
        <dbReference type="ARBA" id="ARBA00009437"/>
    </source>
</evidence>
<evidence type="ECO:0000256" key="4">
    <source>
        <dbReference type="ARBA" id="ARBA00023163"/>
    </source>
</evidence>
<feature type="domain" description="HTH lysR-type" evidence="5">
    <location>
        <begin position="1"/>
        <end position="58"/>
    </location>
</feature>
<dbReference type="GO" id="GO:0032993">
    <property type="term" value="C:protein-DNA complex"/>
    <property type="evidence" value="ECO:0007669"/>
    <property type="project" value="TreeGrafter"/>
</dbReference>
<evidence type="ECO:0000256" key="3">
    <source>
        <dbReference type="ARBA" id="ARBA00023125"/>
    </source>
</evidence>
<dbReference type="GO" id="GO:0003700">
    <property type="term" value="F:DNA-binding transcription factor activity"/>
    <property type="evidence" value="ECO:0007669"/>
    <property type="project" value="InterPro"/>
</dbReference>
<reference evidence="6 7" key="1">
    <citation type="submission" date="2014-12" db="EMBL/GenBank/DDBJ databases">
        <title>Draft genome sequences of 29 type strains of Enterococci.</title>
        <authorList>
            <person name="Zhong Z."/>
            <person name="Sun Z."/>
            <person name="Liu W."/>
            <person name="Zhang W."/>
            <person name="Zhang H."/>
        </authorList>
    </citation>
    <scope>NUCLEOTIDE SEQUENCE [LARGE SCALE GENOMIC DNA]</scope>
    <source>
        <strain evidence="6 7">DSM 17122</strain>
    </source>
</reference>
<dbReference type="PROSITE" id="PS50931">
    <property type="entry name" value="HTH_LYSR"/>
    <property type="match status" value="1"/>
</dbReference>
<proteinExistence type="inferred from homology"/>
<dbReference type="InterPro" id="IPR036388">
    <property type="entry name" value="WH-like_DNA-bd_sf"/>
</dbReference>
<dbReference type="GO" id="GO:0003677">
    <property type="term" value="F:DNA binding"/>
    <property type="evidence" value="ECO:0007669"/>
    <property type="project" value="UniProtKB-KW"/>
</dbReference>
<dbReference type="OrthoDB" id="9785745at2"/>
<evidence type="ECO:0000256" key="2">
    <source>
        <dbReference type="ARBA" id="ARBA00023015"/>
    </source>
</evidence>
<keyword evidence="7" id="KW-1185">Reference proteome</keyword>
<dbReference type="InterPro" id="IPR005119">
    <property type="entry name" value="LysR_subst-bd"/>
</dbReference>
<organism evidence="6 7">
    <name type="scientific">Enterococcus hermanniensis</name>
    <dbReference type="NCBI Taxonomy" id="249189"/>
    <lineage>
        <taxon>Bacteria</taxon>
        <taxon>Bacillati</taxon>
        <taxon>Bacillota</taxon>
        <taxon>Bacilli</taxon>
        <taxon>Lactobacillales</taxon>
        <taxon>Enterococcaceae</taxon>
        <taxon>Enterococcus</taxon>
    </lineage>
</organism>
<dbReference type="SUPFAM" id="SSF46785">
    <property type="entry name" value="Winged helix' DNA-binding domain"/>
    <property type="match status" value="1"/>
</dbReference>
<dbReference type="PRINTS" id="PR00039">
    <property type="entry name" value="HTHLYSR"/>
</dbReference>
<dbReference type="FunFam" id="1.10.10.10:FF:000001">
    <property type="entry name" value="LysR family transcriptional regulator"/>
    <property type="match status" value="1"/>
</dbReference>
<protein>
    <submittedName>
        <fullName evidence="6">Transcriptional regulator, LysR family</fullName>
    </submittedName>
</protein>